<evidence type="ECO:0000313" key="3">
    <source>
        <dbReference type="EMBL" id="MFC5394287.1"/>
    </source>
</evidence>
<evidence type="ECO:0000259" key="2">
    <source>
        <dbReference type="PROSITE" id="PS50405"/>
    </source>
</evidence>
<dbReference type="RefSeq" id="WP_377009502.1">
    <property type="nucleotide sequence ID" value="NZ_JBHSLV010000030.1"/>
</dbReference>
<dbReference type="InterPro" id="IPR036282">
    <property type="entry name" value="Glutathione-S-Trfase_C_sf"/>
</dbReference>
<dbReference type="Gene3D" id="3.40.30.10">
    <property type="entry name" value="Glutaredoxin"/>
    <property type="match status" value="1"/>
</dbReference>
<feature type="domain" description="GST N-terminal" evidence="1">
    <location>
        <begin position="1"/>
        <end position="82"/>
    </location>
</feature>
<keyword evidence="4" id="KW-1185">Reference proteome</keyword>
<dbReference type="InterPro" id="IPR004046">
    <property type="entry name" value="GST_C"/>
</dbReference>
<dbReference type="CDD" id="cd03057">
    <property type="entry name" value="GST_N_Beta"/>
    <property type="match status" value="1"/>
</dbReference>
<dbReference type="SFLD" id="SFLDS00019">
    <property type="entry name" value="Glutathione_Transferase_(cytos"/>
    <property type="match status" value="1"/>
</dbReference>
<accession>A0ABW0HCF6</accession>
<dbReference type="SUPFAM" id="SSF47616">
    <property type="entry name" value="GST C-terminal domain-like"/>
    <property type="match status" value="1"/>
</dbReference>
<dbReference type="PROSITE" id="PS50404">
    <property type="entry name" value="GST_NTER"/>
    <property type="match status" value="1"/>
</dbReference>
<evidence type="ECO:0000313" key="4">
    <source>
        <dbReference type="Proteomes" id="UP001596104"/>
    </source>
</evidence>
<protein>
    <submittedName>
        <fullName evidence="3">Glutathione S-transferase family protein</fullName>
    </submittedName>
</protein>
<comment type="caution">
    <text evidence="3">The sequence shown here is derived from an EMBL/GenBank/DDBJ whole genome shotgun (WGS) entry which is preliminary data.</text>
</comment>
<name>A0ABW0HCF6_9HYPH</name>
<sequence>MEPILVYGYPSGTSMGLVAALEWLGQPYRLSRVDMLGEMREPPYKRINQRVETPVLITDKGRPLTETMAIAAYLEARDTERRISFDPLSPEADRMHQLMGFLNTGFTGAFGPLWVALELPEPDPDFEAALRRFGRERVIERHDRLEEMLDGSSWLVGDKHSLADGLLAGVARWLEYHEVADISRWPKLQALRQRVESDPAVVFATALEDGATPAGSGALKGQLPLAEVIARYGV</sequence>
<dbReference type="PANTHER" id="PTHR44051:SF8">
    <property type="entry name" value="GLUTATHIONE S-TRANSFERASE GSTA"/>
    <property type="match status" value="1"/>
</dbReference>
<dbReference type="PANTHER" id="PTHR44051">
    <property type="entry name" value="GLUTATHIONE S-TRANSFERASE-RELATED"/>
    <property type="match status" value="1"/>
</dbReference>
<dbReference type="PROSITE" id="PS50405">
    <property type="entry name" value="GST_CTER"/>
    <property type="match status" value="1"/>
</dbReference>
<dbReference type="InterPro" id="IPR004045">
    <property type="entry name" value="Glutathione_S-Trfase_N"/>
</dbReference>
<gene>
    <name evidence="3" type="ORF">ACFPPC_16730</name>
</gene>
<dbReference type="Gene3D" id="1.20.1050.10">
    <property type="match status" value="1"/>
</dbReference>
<organism evidence="3 4">
    <name type="scientific">Bosea vestrisii</name>
    <dbReference type="NCBI Taxonomy" id="151416"/>
    <lineage>
        <taxon>Bacteria</taxon>
        <taxon>Pseudomonadati</taxon>
        <taxon>Pseudomonadota</taxon>
        <taxon>Alphaproteobacteria</taxon>
        <taxon>Hyphomicrobiales</taxon>
        <taxon>Boseaceae</taxon>
        <taxon>Bosea</taxon>
    </lineage>
</organism>
<dbReference type="InterPro" id="IPR036249">
    <property type="entry name" value="Thioredoxin-like_sf"/>
</dbReference>
<feature type="domain" description="GST C-terminal" evidence="2">
    <location>
        <begin position="88"/>
        <end position="214"/>
    </location>
</feature>
<dbReference type="Pfam" id="PF13409">
    <property type="entry name" value="GST_N_2"/>
    <property type="match status" value="1"/>
</dbReference>
<evidence type="ECO:0000259" key="1">
    <source>
        <dbReference type="PROSITE" id="PS50404"/>
    </source>
</evidence>
<dbReference type="InterPro" id="IPR040079">
    <property type="entry name" value="Glutathione_S-Trfase"/>
</dbReference>
<dbReference type="SUPFAM" id="SSF52833">
    <property type="entry name" value="Thioredoxin-like"/>
    <property type="match status" value="1"/>
</dbReference>
<dbReference type="InterPro" id="IPR010987">
    <property type="entry name" value="Glutathione-S-Trfase_C-like"/>
</dbReference>
<dbReference type="EMBL" id="JBHSLV010000030">
    <property type="protein sequence ID" value="MFC5394287.1"/>
    <property type="molecule type" value="Genomic_DNA"/>
</dbReference>
<proteinExistence type="predicted"/>
<reference evidence="4" key="1">
    <citation type="journal article" date="2019" name="Int. J. Syst. Evol. Microbiol.">
        <title>The Global Catalogue of Microorganisms (GCM) 10K type strain sequencing project: providing services to taxonomists for standard genome sequencing and annotation.</title>
        <authorList>
            <consortium name="The Broad Institute Genomics Platform"/>
            <consortium name="The Broad Institute Genome Sequencing Center for Infectious Disease"/>
            <person name="Wu L."/>
            <person name="Ma J."/>
        </authorList>
    </citation>
    <scope>NUCLEOTIDE SEQUENCE [LARGE SCALE GENOMIC DNA]</scope>
    <source>
        <strain evidence="4">CGMCC 1.16326</strain>
    </source>
</reference>
<dbReference type="Pfam" id="PF00043">
    <property type="entry name" value="GST_C"/>
    <property type="match status" value="1"/>
</dbReference>
<dbReference type="Proteomes" id="UP001596104">
    <property type="component" value="Unassembled WGS sequence"/>
</dbReference>